<organism evidence="4">
    <name type="scientific">Angiostrongylus costaricensis</name>
    <name type="common">Nematode worm</name>
    <dbReference type="NCBI Taxonomy" id="334426"/>
    <lineage>
        <taxon>Eukaryota</taxon>
        <taxon>Metazoa</taxon>
        <taxon>Ecdysozoa</taxon>
        <taxon>Nematoda</taxon>
        <taxon>Chromadorea</taxon>
        <taxon>Rhabditida</taxon>
        <taxon>Rhabditina</taxon>
        <taxon>Rhabditomorpha</taxon>
        <taxon>Strongyloidea</taxon>
        <taxon>Metastrongylidae</taxon>
        <taxon>Angiostrongylus</taxon>
    </lineage>
</organism>
<keyword evidence="3" id="KW-1185">Reference proteome</keyword>
<protein>
    <submittedName>
        <fullName evidence="4">SET domain-containing protein</fullName>
    </submittedName>
</protein>
<evidence type="ECO:0000313" key="2">
    <source>
        <dbReference type="EMBL" id="VDM51960.1"/>
    </source>
</evidence>
<feature type="region of interest" description="Disordered" evidence="1">
    <location>
        <begin position="204"/>
        <end position="227"/>
    </location>
</feature>
<feature type="region of interest" description="Disordered" evidence="1">
    <location>
        <begin position="75"/>
        <end position="102"/>
    </location>
</feature>
<evidence type="ECO:0000313" key="3">
    <source>
        <dbReference type="Proteomes" id="UP000267027"/>
    </source>
</evidence>
<dbReference type="WBParaSite" id="ACOC_0000037401-mRNA-1">
    <property type="protein sequence ID" value="ACOC_0000037401-mRNA-1"/>
    <property type="gene ID" value="ACOC_0000037401"/>
</dbReference>
<proteinExistence type="predicted"/>
<reference evidence="4" key="1">
    <citation type="submission" date="2016-04" db="UniProtKB">
        <authorList>
            <consortium name="WormBaseParasite"/>
        </authorList>
    </citation>
    <scope>IDENTIFICATION</scope>
</reference>
<dbReference type="OrthoDB" id="5842862at2759"/>
<dbReference type="Proteomes" id="UP000267027">
    <property type="component" value="Unassembled WGS sequence"/>
</dbReference>
<feature type="region of interest" description="Disordered" evidence="1">
    <location>
        <begin position="1"/>
        <end position="41"/>
    </location>
</feature>
<evidence type="ECO:0000256" key="1">
    <source>
        <dbReference type="SAM" id="MobiDB-lite"/>
    </source>
</evidence>
<dbReference type="EMBL" id="UYYA01000035">
    <property type="protein sequence ID" value="VDM51960.1"/>
    <property type="molecule type" value="Genomic_DNA"/>
</dbReference>
<gene>
    <name evidence="2" type="ORF">ACOC_LOCUS375</name>
</gene>
<accession>A0A158PD85</accession>
<feature type="compositionally biased region" description="Basic and acidic residues" evidence="1">
    <location>
        <begin position="212"/>
        <end position="223"/>
    </location>
</feature>
<name>A0A158PD85_ANGCS</name>
<evidence type="ECO:0000313" key="4">
    <source>
        <dbReference type="WBParaSite" id="ACOC_0000037401-mRNA-1"/>
    </source>
</evidence>
<dbReference type="OMA" id="HLNTAKM"/>
<reference evidence="2 3" key="2">
    <citation type="submission" date="2018-11" db="EMBL/GenBank/DDBJ databases">
        <authorList>
            <consortium name="Pathogen Informatics"/>
        </authorList>
    </citation>
    <scope>NUCLEOTIDE SEQUENCE [LARGE SCALE GENOMIC DNA]</scope>
    <source>
        <strain evidence="2 3">Costa Rica</strain>
    </source>
</reference>
<feature type="compositionally biased region" description="Polar residues" evidence="1">
    <location>
        <begin position="29"/>
        <end position="38"/>
    </location>
</feature>
<sequence>MRDDIGLGPNVSRRKVKIVKNGEDRESRGSVSEGNSSDDFCLPVKRGRVLKNKSHRKLSSYASIKSELLVEKRKPRKTPLGKLKVPKSSARHDDYEDEEDPDSNMSARILDIIAALNGGKRTKVGIANCFENSTALDYIDVCLKESENMQEVALALAIATDVYSFRVDRTHNDAQETRYTFIRGKSDAEKAMLLAADENCENTKEKRRRRKVEKDPEARREPEIEQDGCDLNNIHQSEWLGVSASDTFDQTFGLKFPLKGGCLQHWSFTQELLERIQSRQLDIRKTRRAKAKIDVLEENTSAELLSDVHGVYTTMIANALRKEPTTWEHYLLEDNPRLYKTGQYLKTGDMTGYVFQERPFYHHFDPEKESADDPREMFSFVEKNADKTLYTFKKPPKGTTLARLAPFIRVPVNKYANPRNRKIEDIYFKEDIDVKLSPEAVNNCDLLRFTENAWKQLDTHDLCAADFALINFNSSTVKSTESSVVELSEDEVIFVGNNDKSLLVRLNDRREEVLADSERPNGELEQTARYRSGNIVKKCSNTITRLTRAIEEEEIDEEDLKEWRTSRFLETIGSQEGRSLLEGQHGEFSEVCTSSNSKNDELKQRRQMVASVVGAGREAFDWLVSEATILSDIPHVFKRGIHPDIRHIDAIYHMKVFKFKVTVEQAHESLRQAERIGAGMTPEELAVLKQKCFRPGRYNGIRDSGEVSRFYRTDPWSLEAATISFSEHYFGSRSYPKLEGALLQLRNDIQEAAKKIPSTSSYYATNSRKAISYDQKSWTRRLNEAISLFNSYMDKCEGKSLCNRRPLPKLPERSYNSHCQFKSARVLKPKIGCSANNSVEEEPNDTCMRQMNKSNGVPDADAQEGCYCNGNNDDDNDGGGDAGSISSFIYPDDACPGVEEEIRAIRDRSEQGIFFANRSHVVVFSQGKAVIFEIARKNFVAILSRYFTKCDVHSSVTLTDRFSIADPRLLTRSEDKIFMRRKPFTRSSFSEYKFEDFVKPGLLHKGCYPGVKLEVDESVYNVEKKFSGTLTRSSTAEEPRCDMVTPDTELDVCDAWLTTFGGFRGSPAGPVDDINLSKSENIGPNMDDSFNDSIYCPSSTSYKKDRFNDIRPDEFKAIGIYVKNLLPNKDFYAMTEEERAAAVAAEFEAIDALGPKKEDDYLVTVGNLGGLGFRCSIVPYHLNTAKMKRVMKSILSNPLLAYDKVLYSRRALLARCRAVERNKNQEFGPEMYFKKLDRTLDNSLGPIAEKMLERCNPMDITALDPVDVLDALTYRNLEDVNVKEEPKDRCETSNAGVEESMRQFAAEVRQADFKVQGLHTFSSVMHCLPRRMGNTGKHVNVANALAVTLYMCNENTLTLLQERVNTRDKNVSVKTAEPWMGNFIITNAVDNGVFND</sequence>